<dbReference type="GO" id="GO:0005886">
    <property type="term" value="C:plasma membrane"/>
    <property type="evidence" value="ECO:0007669"/>
    <property type="project" value="TreeGrafter"/>
</dbReference>
<dbReference type="GO" id="GO:0006906">
    <property type="term" value="P:vesicle fusion"/>
    <property type="evidence" value="ECO:0007669"/>
    <property type="project" value="TreeGrafter"/>
</dbReference>
<dbReference type="PANTHER" id="PTHR19305">
    <property type="entry name" value="SYNAPTOSOMAL ASSOCIATED PROTEIN"/>
    <property type="match status" value="1"/>
</dbReference>
<comment type="similarity">
    <text evidence="1">Belongs to the SNAP-25 family.</text>
</comment>
<dbReference type="InterPro" id="IPR000727">
    <property type="entry name" value="T_SNARE_dom"/>
</dbReference>
<feature type="coiled-coil region" evidence="2">
    <location>
        <begin position="533"/>
        <end position="560"/>
    </location>
</feature>
<dbReference type="Proteomes" id="UP000236544">
    <property type="component" value="Unassembled WGS sequence"/>
</dbReference>
<dbReference type="FunFam" id="1.20.5.110:FF:000048">
    <property type="entry name" value="Protein transport protein SEC9"/>
    <property type="match status" value="1"/>
</dbReference>
<dbReference type="SUPFAM" id="SSF58038">
    <property type="entry name" value="SNARE fusion complex"/>
    <property type="match status" value="2"/>
</dbReference>
<reference evidence="6" key="1">
    <citation type="submission" date="2015-10" db="EMBL/GenBank/DDBJ databases">
        <authorList>
            <person name="Devillers H."/>
        </authorList>
    </citation>
    <scope>NUCLEOTIDE SEQUENCE [LARGE SCALE GENOMIC DNA]</scope>
</reference>
<feature type="region of interest" description="Disordered" evidence="3">
    <location>
        <begin position="1"/>
        <end position="26"/>
    </location>
</feature>
<dbReference type="CDD" id="cd15886">
    <property type="entry name" value="SNARE_SEC9N"/>
    <property type="match status" value="1"/>
</dbReference>
<accession>A0A0N7ML33</accession>
<feature type="compositionally biased region" description="Basic and acidic residues" evidence="3">
    <location>
        <begin position="10"/>
        <end position="24"/>
    </location>
</feature>
<feature type="compositionally biased region" description="Low complexity" evidence="3">
    <location>
        <begin position="148"/>
        <end position="164"/>
    </location>
</feature>
<dbReference type="AlphaFoldDB" id="A0A0N7ML33"/>
<dbReference type="PROSITE" id="PS50192">
    <property type="entry name" value="T_SNARE"/>
    <property type="match status" value="1"/>
</dbReference>
<dbReference type="OrthoDB" id="18679at2759"/>
<keyword evidence="2" id="KW-0175">Coiled coil</keyword>
<dbReference type="GO" id="GO:0005484">
    <property type="term" value="F:SNAP receptor activity"/>
    <property type="evidence" value="ECO:0007669"/>
    <property type="project" value="TreeGrafter"/>
</dbReference>
<dbReference type="SMART" id="SM00397">
    <property type="entry name" value="t_SNARE"/>
    <property type="match status" value="2"/>
</dbReference>
<feature type="domain" description="T-SNARE coiled-coil homology" evidence="4">
    <location>
        <begin position="509"/>
        <end position="571"/>
    </location>
</feature>
<proteinExistence type="inferred from homology"/>
<dbReference type="GO" id="GO:0019905">
    <property type="term" value="F:syntaxin binding"/>
    <property type="evidence" value="ECO:0007669"/>
    <property type="project" value="TreeGrafter"/>
</dbReference>
<evidence type="ECO:0000256" key="2">
    <source>
        <dbReference type="SAM" id="Coils"/>
    </source>
</evidence>
<name>A0A0N7ML33_9SACH</name>
<feature type="region of interest" description="Disordered" evidence="3">
    <location>
        <begin position="59"/>
        <end position="282"/>
    </location>
</feature>
<evidence type="ECO:0000313" key="5">
    <source>
        <dbReference type="EMBL" id="CUS21161.1"/>
    </source>
</evidence>
<evidence type="ECO:0000256" key="1">
    <source>
        <dbReference type="ARBA" id="ARBA00009480"/>
    </source>
</evidence>
<feature type="compositionally biased region" description="Polar residues" evidence="3">
    <location>
        <begin position="197"/>
        <end position="217"/>
    </location>
</feature>
<protein>
    <submittedName>
        <fullName evidence="5">LAQU0S02e07338g1_1</fullName>
    </submittedName>
</protein>
<gene>
    <name evidence="5" type="ORF">LAQU0_S02e07338g</name>
</gene>
<feature type="compositionally biased region" description="Polar residues" evidence="3">
    <location>
        <begin position="179"/>
        <end position="189"/>
    </location>
</feature>
<dbReference type="CDD" id="cd15857">
    <property type="entry name" value="SNARE_SEC9C"/>
    <property type="match status" value="1"/>
</dbReference>
<evidence type="ECO:0000259" key="4">
    <source>
        <dbReference type="PROSITE" id="PS50192"/>
    </source>
</evidence>
<dbReference type="EMBL" id="LN890542">
    <property type="protein sequence ID" value="CUS21161.1"/>
    <property type="molecule type" value="Genomic_DNA"/>
</dbReference>
<keyword evidence="6" id="KW-1185">Reference proteome</keyword>
<dbReference type="GO" id="GO:0006887">
    <property type="term" value="P:exocytosis"/>
    <property type="evidence" value="ECO:0007669"/>
    <property type="project" value="TreeGrafter"/>
</dbReference>
<dbReference type="GO" id="GO:0031201">
    <property type="term" value="C:SNARE complex"/>
    <property type="evidence" value="ECO:0007669"/>
    <property type="project" value="TreeGrafter"/>
</dbReference>
<evidence type="ECO:0000256" key="3">
    <source>
        <dbReference type="SAM" id="MobiDB-lite"/>
    </source>
</evidence>
<dbReference type="PANTHER" id="PTHR19305:SF9">
    <property type="entry name" value="SYNAPTOSOMAL-ASSOCIATED PROTEIN 29"/>
    <property type="match status" value="1"/>
</dbReference>
<evidence type="ECO:0000313" key="6">
    <source>
        <dbReference type="Proteomes" id="UP000236544"/>
    </source>
</evidence>
<dbReference type="Gene3D" id="1.20.5.110">
    <property type="match status" value="2"/>
</dbReference>
<organism evidence="5 6">
    <name type="scientific">Lachancea quebecensis</name>
    <dbReference type="NCBI Taxonomy" id="1654605"/>
    <lineage>
        <taxon>Eukaryota</taxon>
        <taxon>Fungi</taxon>
        <taxon>Dikarya</taxon>
        <taxon>Ascomycota</taxon>
        <taxon>Saccharomycotina</taxon>
        <taxon>Saccharomycetes</taxon>
        <taxon>Saccharomycetales</taxon>
        <taxon>Saccharomycetaceae</taxon>
        <taxon>Lachancea</taxon>
    </lineage>
</organism>
<sequence>MGIKRFFKIKPPEEDTPEINRDNLIEQGIPTKNVNKKKKEKFAAYGKFAKDKAEDKFYAPPGYENFGKSNAPAIDDLNKSEVDSDAGNVYMREPSKNDFDPYARNNFTDSSAAPDPYGKQPSDPYGSQLSDPYGKQSPDPYSRGGGRANANQSSARSYNSSGSATPYADPYTQGRGPSAPTSNAGNTYGQRPGNPYAGQSSFSSNAANATQPSQNPYSMMKSDPYSAAASSTNVPPPQKPNPYVSREASTSSGPSVAPAGDQFDFETSAPAPKMRNPDLNDDEIDLNATLQDEGDDLNGSIHEVYGGEQSQTQHLQQPDDSRGYQTFEDIQRHNQEMQQQQEDEEVDEIKQQIRFTKQSSVASTRNTLKMAQEAEMAGTNTLGMLGHQSEKLNNVERNLDLMKMQNRVADDRVAELKRLNRNILAVHVSNPFTSKRRLREAEERIRNQRIEDKLMQKQTNGRLHQSTNRIEGALNGASQDHDTIRQRYQNQAILEKAKRYQFENDEEDDEMEMEIDKNLDKVGQISGRLKRLAIAAGDEIDAQQNRVKNIEEDTDNMDIKIHLNTTRLTQIR</sequence>